<dbReference type="OrthoDB" id="7433176at2"/>
<dbReference type="AlphaFoldDB" id="A0A437M071"/>
<gene>
    <name evidence="1" type="ORF">EOD43_16380</name>
</gene>
<accession>A0A437M071</accession>
<name>A0A437M071_9SPHN</name>
<dbReference type="RefSeq" id="WP_127745112.1">
    <property type="nucleotide sequence ID" value="NZ_SACN01000002.1"/>
</dbReference>
<evidence type="ECO:0000313" key="2">
    <source>
        <dbReference type="Proteomes" id="UP000282971"/>
    </source>
</evidence>
<proteinExistence type="predicted"/>
<dbReference type="EMBL" id="SACN01000002">
    <property type="protein sequence ID" value="RVT91099.1"/>
    <property type="molecule type" value="Genomic_DNA"/>
</dbReference>
<protein>
    <submittedName>
        <fullName evidence="1">Uncharacterized protein</fullName>
    </submittedName>
</protein>
<reference evidence="1 2" key="1">
    <citation type="submission" date="2019-01" db="EMBL/GenBank/DDBJ databases">
        <authorList>
            <person name="Chen W.-M."/>
        </authorList>
    </citation>
    <scope>NUCLEOTIDE SEQUENCE [LARGE SCALE GENOMIC DNA]</scope>
    <source>
        <strain evidence="1 2">CCP-7</strain>
    </source>
</reference>
<evidence type="ECO:0000313" key="1">
    <source>
        <dbReference type="EMBL" id="RVT91099.1"/>
    </source>
</evidence>
<sequence>MDFDQLLVQFFGTKDIADLPPEALVAGTDRLRLQFGLEKDEGRRFALWSLMYMLGIAPDVEDAFEDEDERDSAREFMDMVDAEMDGEDEDDA</sequence>
<comment type="caution">
    <text evidence="1">The sequence shown here is derived from an EMBL/GenBank/DDBJ whole genome shotgun (WGS) entry which is preliminary data.</text>
</comment>
<organism evidence="1 2">
    <name type="scientific">Sphingomonas crocodyli</name>
    <dbReference type="NCBI Taxonomy" id="1979270"/>
    <lineage>
        <taxon>Bacteria</taxon>
        <taxon>Pseudomonadati</taxon>
        <taxon>Pseudomonadota</taxon>
        <taxon>Alphaproteobacteria</taxon>
        <taxon>Sphingomonadales</taxon>
        <taxon>Sphingomonadaceae</taxon>
        <taxon>Sphingomonas</taxon>
    </lineage>
</organism>
<dbReference type="Proteomes" id="UP000282971">
    <property type="component" value="Unassembled WGS sequence"/>
</dbReference>
<keyword evidence="2" id="KW-1185">Reference proteome</keyword>